<gene>
    <name evidence="4" type="ORF">IT779_13945</name>
</gene>
<evidence type="ECO:0000313" key="4">
    <source>
        <dbReference type="EMBL" id="MBH0777382.1"/>
    </source>
</evidence>
<dbReference type="PANTHER" id="PTHR38133:SF1">
    <property type="entry name" value="SLR1429 PROTEIN"/>
    <property type="match status" value="1"/>
</dbReference>
<feature type="region of interest" description="Disordered" evidence="2">
    <location>
        <begin position="1"/>
        <end position="22"/>
    </location>
</feature>
<proteinExistence type="predicted"/>
<dbReference type="Pfam" id="PF04434">
    <property type="entry name" value="SWIM"/>
    <property type="match status" value="1"/>
</dbReference>
<name>A0A931N347_9NOCA</name>
<dbReference type="InterPro" id="IPR007527">
    <property type="entry name" value="Znf_SWIM"/>
</dbReference>
<evidence type="ECO:0000259" key="3">
    <source>
        <dbReference type="PROSITE" id="PS50966"/>
    </source>
</evidence>
<keyword evidence="1" id="KW-0479">Metal-binding</keyword>
<sequence length="254" mass="27604">MSFDNGRRYGRPRPVRGGVAARSRRGGFGGTWWGRALVEAVEAMAEPGRLARGRNYARSGQVVSYRIETGAVVAEVQGSQPRPFTAIFAVRALREEEVELLLETIRTAPGMLADIASGALPAGLGPHLLPTTAADLDFSCTCPDPGWPCKHVAAVCYLLAERLDEQPREILTLRGLDLDTLIGGIERDPNPLASDDPYGDDLTLPALPEVEFRCAMDDLDPVLLRRALRSVAEDETIAAAGLRELRALYESLNR</sequence>
<organism evidence="4 5">
    <name type="scientific">Nocardia bovistercoris</name>
    <dbReference type="NCBI Taxonomy" id="2785916"/>
    <lineage>
        <taxon>Bacteria</taxon>
        <taxon>Bacillati</taxon>
        <taxon>Actinomycetota</taxon>
        <taxon>Actinomycetes</taxon>
        <taxon>Mycobacteriales</taxon>
        <taxon>Nocardiaceae</taxon>
        <taxon>Nocardia</taxon>
    </lineage>
</organism>
<keyword evidence="5" id="KW-1185">Reference proteome</keyword>
<dbReference type="PANTHER" id="PTHR38133">
    <property type="entry name" value="SLR1429 PROTEIN"/>
    <property type="match status" value="1"/>
</dbReference>
<feature type="domain" description="SWIM-type" evidence="3">
    <location>
        <begin position="130"/>
        <end position="160"/>
    </location>
</feature>
<accession>A0A931N347</accession>
<dbReference type="RefSeq" id="WP_196149730.1">
    <property type="nucleotide sequence ID" value="NZ_JADMLG010000005.1"/>
</dbReference>
<evidence type="ECO:0000313" key="5">
    <source>
        <dbReference type="Proteomes" id="UP000655751"/>
    </source>
</evidence>
<comment type="caution">
    <text evidence="4">The sequence shown here is derived from an EMBL/GenBank/DDBJ whole genome shotgun (WGS) entry which is preliminary data.</text>
</comment>
<keyword evidence="1" id="KW-0863">Zinc-finger</keyword>
<reference evidence="4" key="1">
    <citation type="submission" date="2020-11" db="EMBL/GenBank/DDBJ databases">
        <title>Nocardia NEAU-351.nov., a novel actinomycete isolated from the cow dung.</title>
        <authorList>
            <person name="Zhang X."/>
        </authorList>
    </citation>
    <scope>NUCLEOTIDE SEQUENCE</scope>
    <source>
        <strain evidence="4">NEAU-351</strain>
    </source>
</reference>
<evidence type="ECO:0000256" key="2">
    <source>
        <dbReference type="SAM" id="MobiDB-lite"/>
    </source>
</evidence>
<dbReference type="EMBL" id="JADMLG010000005">
    <property type="protein sequence ID" value="MBH0777382.1"/>
    <property type="molecule type" value="Genomic_DNA"/>
</dbReference>
<dbReference type="Proteomes" id="UP000655751">
    <property type="component" value="Unassembled WGS sequence"/>
</dbReference>
<protein>
    <submittedName>
        <fullName evidence="4">SWIM zinc finger family protein</fullName>
    </submittedName>
</protein>
<keyword evidence="1" id="KW-0862">Zinc</keyword>
<dbReference type="PROSITE" id="PS50966">
    <property type="entry name" value="ZF_SWIM"/>
    <property type="match status" value="1"/>
</dbReference>
<evidence type="ECO:0000256" key="1">
    <source>
        <dbReference type="PROSITE-ProRule" id="PRU00325"/>
    </source>
</evidence>
<dbReference type="GO" id="GO:0008270">
    <property type="term" value="F:zinc ion binding"/>
    <property type="evidence" value="ECO:0007669"/>
    <property type="project" value="UniProtKB-KW"/>
</dbReference>
<dbReference type="AlphaFoldDB" id="A0A931N347"/>